<comment type="subunit">
    <text evidence="11">The complex is composed of two ATP-binding proteins (BtuD), two transmembrane proteins (BtuC) and a solute-binding protein (BtuF).</text>
</comment>
<comment type="caution">
    <text evidence="16">The sequence shown here is derived from an EMBL/GenBank/DDBJ whole genome shotgun (WGS) entry which is preliminary data.</text>
</comment>
<dbReference type="SUPFAM" id="SSF52540">
    <property type="entry name" value="P-loop containing nucleoside triphosphate hydrolases"/>
    <property type="match status" value="1"/>
</dbReference>
<evidence type="ECO:0000256" key="4">
    <source>
        <dbReference type="ARBA" id="ARBA00022741"/>
    </source>
</evidence>
<dbReference type="PROSITE" id="PS50893">
    <property type="entry name" value="ABC_TRANSPORTER_2"/>
    <property type="match status" value="1"/>
</dbReference>
<evidence type="ECO:0000256" key="9">
    <source>
        <dbReference type="ARBA" id="ARBA00050590"/>
    </source>
</evidence>
<comment type="function">
    <text evidence="10">Required for corrinoid utilization. Probably part of the ABC transporter complex BtuCDF involved in cobalamin (vitamin B12) import. Probably responsible for energy coupling to the transport system.</text>
</comment>
<dbReference type="CDD" id="cd03214">
    <property type="entry name" value="ABC_Iron-Siderophores_B12_Hemin"/>
    <property type="match status" value="1"/>
</dbReference>
<sequence length="274" mass="29651">MARDTGRAATDWEDGTRLSATDLVLRYPDGEKPVINGASVTVPAGEITALLGPNGCGKSTLLRGLAAHLPLEAGDVVLDGRAIAEYEDKALARRLGVLQQETAGPDALTVEELVYRGRYPHRSIFEGRTEDDVQAVERALDLAGVAGLRDRPLGDLSGGQRQLAWIAMVLAQDTEVLLLDEPTTFLDLKHQLTVMDVVRRLREERDLTIVVVLHDVEQAARYADSVVVLSDGRVRAHGSPETVVTAELLAAVFDIEAHVETTERGLSVTPIKPL</sequence>
<organism evidence="16 17">
    <name type="scientific">Haloplanus salinus</name>
    <dbReference type="NCBI Taxonomy" id="1126245"/>
    <lineage>
        <taxon>Archaea</taxon>
        <taxon>Methanobacteriati</taxon>
        <taxon>Methanobacteriota</taxon>
        <taxon>Stenosarchaea group</taxon>
        <taxon>Halobacteria</taxon>
        <taxon>Halobacteriales</taxon>
        <taxon>Haloferacaceae</taxon>
        <taxon>Haloplanus</taxon>
    </lineage>
</organism>
<dbReference type="AlphaFoldDB" id="A0A368N485"/>
<evidence type="ECO:0000256" key="3">
    <source>
        <dbReference type="ARBA" id="ARBA00022475"/>
    </source>
</evidence>
<dbReference type="OrthoDB" id="24644at2157"/>
<dbReference type="GO" id="GO:0015420">
    <property type="term" value="F:ABC-type vitamin B12 transporter activity"/>
    <property type="evidence" value="ECO:0007669"/>
    <property type="project" value="UniProtKB-EC"/>
</dbReference>
<dbReference type="RefSeq" id="WP_114450566.1">
    <property type="nucleotide sequence ID" value="NZ_QPHM01000003.1"/>
</dbReference>
<gene>
    <name evidence="16" type="ORF">DU504_16690</name>
</gene>
<accession>A0A368N485</accession>
<dbReference type="PROSITE" id="PS00211">
    <property type="entry name" value="ABC_TRANSPORTER_1"/>
    <property type="match status" value="1"/>
</dbReference>
<dbReference type="Pfam" id="PF00005">
    <property type="entry name" value="ABC_tran"/>
    <property type="match status" value="1"/>
</dbReference>
<dbReference type="GO" id="GO:0005886">
    <property type="term" value="C:plasma membrane"/>
    <property type="evidence" value="ECO:0007669"/>
    <property type="project" value="UniProtKB-SubCell"/>
</dbReference>
<keyword evidence="2" id="KW-0813">Transport</keyword>
<evidence type="ECO:0000256" key="10">
    <source>
        <dbReference type="ARBA" id="ARBA00058960"/>
    </source>
</evidence>
<keyword evidence="3" id="KW-1003">Cell membrane</keyword>
<keyword evidence="4" id="KW-0547">Nucleotide-binding</keyword>
<evidence type="ECO:0000256" key="8">
    <source>
        <dbReference type="ARBA" id="ARBA00023136"/>
    </source>
</evidence>
<dbReference type="EC" id="7.6.2.8" evidence="12"/>
<dbReference type="InterPro" id="IPR027417">
    <property type="entry name" value="P-loop_NTPase"/>
</dbReference>
<dbReference type="PANTHER" id="PTHR42771">
    <property type="entry name" value="IRON(3+)-HYDROXAMATE IMPORT ATP-BINDING PROTEIN FHUC"/>
    <property type="match status" value="1"/>
</dbReference>
<dbReference type="InterPro" id="IPR051535">
    <property type="entry name" value="Siderophore_ABC-ATPase"/>
</dbReference>
<reference evidence="16 17" key="1">
    <citation type="submission" date="2018-07" db="EMBL/GenBank/DDBJ databases">
        <title>Genome sequences of Haloplanus salinus JCM 18368T.</title>
        <authorList>
            <person name="Kim Y.B."/>
            <person name="Roh S.W."/>
        </authorList>
    </citation>
    <scope>NUCLEOTIDE SEQUENCE [LARGE SCALE GENOMIC DNA]</scope>
    <source>
        <strain evidence="16 17">JCM 18368</strain>
    </source>
</reference>
<dbReference type="EMBL" id="QPHM01000003">
    <property type="protein sequence ID" value="RCU44394.1"/>
    <property type="molecule type" value="Genomic_DNA"/>
</dbReference>
<keyword evidence="7" id="KW-0406">Ion transport</keyword>
<dbReference type="Proteomes" id="UP000252189">
    <property type="component" value="Unassembled WGS sequence"/>
</dbReference>
<evidence type="ECO:0000256" key="6">
    <source>
        <dbReference type="ARBA" id="ARBA00023004"/>
    </source>
</evidence>
<dbReference type="GO" id="GO:0016887">
    <property type="term" value="F:ATP hydrolysis activity"/>
    <property type="evidence" value="ECO:0007669"/>
    <property type="project" value="InterPro"/>
</dbReference>
<dbReference type="InterPro" id="IPR017871">
    <property type="entry name" value="ABC_transporter-like_CS"/>
</dbReference>
<name>A0A368N485_9EURY</name>
<evidence type="ECO:0000256" key="12">
    <source>
        <dbReference type="ARBA" id="ARBA00066387"/>
    </source>
</evidence>
<dbReference type="FunFam" id="3.40.50.300:FF:000134">
    <property type="entry name" value="Iron-enterobactin ABC transporter ATP-binding protein"/>
    <property type="match status" value="1"/>
</dbReference>
<comment type="catalytic activity">
    <reaction evidence="9">
        <text>an R-cob(III)alamin(out) + ATP + H2O = an R-cob(III)alamin(in) + ADP + phosphate + H(+)</text>
        <dbReference type="Rhea" id="RHEA:17873"/>
        <dbReference type="ChEBI" id="CHEBI:15377"/>
        <dbReference type="ChEBI" id="CHEBI:15378"/>
        <dbReference type="ChEBI" id="CHEBI:30616"/>
        <dbReference type="ChEBI" id="CHEBI:43474"/>
        <dbReference type="ChEBI" id="CHEBI:140785"/>
        <dbReference type="ChEBI" id="CHEBI:456216"/>
        <dbReference type="EC" id="7.6.2.8"/>
    </reaction>
</comment>
<evidence type="ECO:0000256" key="7">
    <source>
        <dbReference type="ARBA" id="ARBA00023065"/>
    </source>
</evidence>
<dbReference type="Gene3D" id="3.40.50.300">
    <property type="entry name" value="P-loop containing nucleotide triphosphate hydrolases"/>
    <property type="match status" value="1"/>
</dbReference>
<dbReference type="PANTHER" id="PTHR42771:SF2">
    <property type="entry name" value="IRON(3+)-HYDROXAMATE IMPORT ATP-BINDING PROTEIN FHUC"/>
    <property type="match status" value="1"/>
</dbReference>
<dbReference type="SMART" id="SM00382">
    <property type="entry name" value="AAA"/>
    <property type="match status" value="1"/>
</dbReference>
<feature type="domain" description="ABC transporter" evidence="15">
    <location>
        <begin position="18"/>
        <end position="256"/>
    </location>
</feature>
<evidence type="ECO:0000313" key="17">
    <source>
        <dbReference type="Proteomes" id="UP000252189"/>
    </source>
</evidence>
<dbReference type="InterPro" id="IPR003439">
    <property type="entry name" value="ABC_transporter-like_ATP-bd"/>
</dbReference>
<keyword evidence="17" id="KW-1185">Reference proteome</keyword>
<comment type="subcellular location">
    <subcellularLocation>
        <location evidence="1">Cell membrane</location>
        <topology evidence="1">Peripheral membrane protein</topology>
    </subcellularLocation>
</comment>
<proteinExistence type="predicted"/>
<evidence type="ECO:0000256" key="11">
    <source>
        <dbReference type="ARBA" id="ARBA00064420"/>
    </source>
</evidence>
<keyword evidence="6" id="KW-0408">Iron</keyword>
<dbReference type="GO" id="GO:0006811">
    <property type="term" value="P:monoatomic ion transport"/>
    <property type="evidence" value="ECO:0007669"/>
    <property type="project" value="UniProtKB-KW"/>
</dbReference>
<evidence type="ECO:0000256" key="2">
    <source>
        <dbReference type="ARBA" id="ARBA00022448"/>
    </source>
</evidence>
<dbReference type="InterPro" id="IPR003593">
    <property type="entry name" value="AAA+_ATPase"/>
</dbReference>
<evidence type="ECO:0000256" key="14">
    <source>
        <dbReference type="ARBA" id="ARBA00077139"/>
    </source>
</evidence>
<evidence type="ECO:0000313" key="16">
    <source>
        <dbReference type="EMBL" id="RCU44394.1"/>
    </source>
</evidence>
<dbReference type="GO" id="GO:0005524">
    <property type="term" value="F:ATP binding"/>
    <property type="evidence" value="ECO:0007669"/>
    <property type="project" value="UniProtKB-KW"/>
</dbReference>
<protein>
    <recommendedName>
        <fullName evidence="13">Cobalamin import ATP-binding protein BtuD</fullName>
        <ecNumber evidence="12">7.6.2.8</ecNumber>
    </recommendedName>
    <alternativeName>
        <fullName evidence="14">Vitamin B12-transporting ATPase</fullName>
    </alternativeName>
</protein>
<evidence type="ECO:0000256" key="1">
    <source>
        <dbReference type="ARBA" id="ARBA00004202"/>
    </source>
</evidence>
<evidence type="ECO:0000259" key="15">
    <source>
        <dbReference type="PROSITE" id="PS50893"/>
    </source>
</evidence>
<keyword evidence="5 16" id="KW-0067">ATP-binding</keyword>
<evidence type="ECO:0000256" key="5">
    <source>
        <dbReference type="ARBA" id="ARBA00022840"/>
    </source>
</evidence>
<evidence type="ECO:0000256" key="13">
    <source>
        <dbReference type="ARBA" id="ARBA00073649"/>
    </source>
</evidence>
<keyword evidence="8" id="KW-0472">Membrane</keyword>